<feature type="non-terminal residue" evidence="2">
    <location>
        <position position="1"/>
    </location>
</feature>
<dbReference type="Proteomes" id="UP000663823">
    <property type="component" value="Unassembled WGS sequence"/>
</dbReference>
<reference evidence="2" key="1">
    <citation type="submission" date="2021-02" db="EMBL/GenBank/DDBJ databases">
        <authorList>
            <person name="Nowell W R."/>
        </authorList>
    </citation>
    <scope>NUCLEOTIDE SEQUENCE</scope>
</reference>
<sequence>DYGISSGGRGGSDEVGGVNGSNRIQARRATY</sequence>
<dbReference type="EMBL" id="CAJOAX010047567">
    <property type="protein sequence ID" value="CAF4302364.1"/>
    <property type="molecule type" value="Genomic_DNA"/>
</dbReference>
<protein>
    <submittedName>
        <fullName evidence="2">Uncharacterized protein</fullName>
    </submittedName>
</protein>
<feature type="compositionally biased region" description="Gly residues" evidence="1">
    <location>
        <begin position="1"/>
        <end position="19"/>
    </location>
</feature>
<feature type="region of interest" description="Disordered" evidence="1">
    <location>
        <begin position="1"/>
        <end position="31"/>
    </location>
</feature>
<accession>A0A820I221</accession>
<dbReference type="AlphaFoldDB" id="A0A820I221"/>
<evidence type="ECO:0000256" key="1">
    <source>
        <dbReference type="SAM" id="MobiDB-lite"/>
    </source>
</evidence>
<name>A0A820I221_9BILA</name>
<proteinExistence type="predicted"/>
<gene>
    <name evidence="2" type="ORF">OTI717_LOCUS42082</name>
</gene>
<evidence type="ECO:0000313" key="3">
    <source>
        <dbReference type="Proteomes" id="UP000663823"/>
    </source>
</evidence>
<comment type="caution">
    <text evidence="2">The sequence shown here is derived from an EMBL/GenBank/DDBJ whole genome shotgun (WGS) entry which is preliminary data.</text>
</comment>
<organism evidence="2 3">
    <name type="scientific">Rotaria sordida</name>
    <dbReference type="NCBI Taxonomy" id="392033"/>
    <lineage>
        <taxon>Eukaryota</taxon>
        <taxon>Metazoa</taxon>
        <taxon>Spiralia</taxon>
        <taxon>Gnathifera</taxon>
        <taxon>Rotifera</taxon>
        <taxon>Eurotatoria</taxon>
        <taxon>Bdelloidea</taxon>
        <taxon>Philodinida</taxon>
        <taxon>Philodinidae</taxon>
        <taxon>Rotaria</taxon>
    </lineage>
</organism>
<evidence type="ECO:0000313" key="2">
    <source>
        <dbReference type="EMBL" id="CAF4302364.1"/>
    </source>
</evidence>